<reference evidence="1" key="1">
    <citation type="submission" date="2021-05" db="EMBL/GenBank/DDBJ databases">
        <authorList>
            <person name="Scholz U."/>
            <person name="Mascher M."/>
            <person name="Fiebig A."/>
        </authorList>
    </citation>
    <scope>NUCLEOTIDE SEQUENCE [LARGE SCALE GENOMIC DNA]</scope>
</reference>
<keyword evidence="2" id="KW-1185">Reference proteome</keyword>
<dbReference type="EnsemblPlants" id="AVESA.00010b.r2.5CG0928230.1">
    <property type="protein sequence ID" value="AVESA.00010b.r2.5CG0928230.1.CDS.1"/>
    <property type="gene ID" value="AVESA.00010b.r2.5CG0928230"/>
</dbReference>
<dbReference type="Proteomes" id="UP001732700">
    <property type="component" value="Chromosome 5C"/>
</dbReference>
<protein>
    <submittedName>
        <fullName evidence="1">Uncharacterized protein</fullName>
    </submittedName>
</protein>
<evidence type="ECO:0000313" key="2">
    <source>
        <dbReference type="Proteomes" id="UP001732700"/>
    </source>
</evidence>
<sequence length="419" mass="47795">MTTLKSHELACLSEDDSWELFSRKAFCNGAEEQSELLTIGRAIVKKCRGLPLALKTIGGLMSSKQQVQEWKAIEESNIGDNACGKDEIISVLKLSYRHLPSEMKQCFAFCSVFAKDCEMEKDILIQLWMANGLIQEERTIDLSQKGELIFHYLVWRSFLQDVKEKEVQFGRIIHKEICCKMHDLMHDLAKDVAGECATVEDLIQQRASINGTRHMQIITWSEVEQINGLLKGKADLHTLLAPYTPNKNLKELKLMSLRALRVASGTIHDQVLNAKHLHYLDLSESGIVRLPDSVCVLYNLQTLRLNGCWKLQLLPDDMSAMSKLIHIYLLGCDSLERMPQKISLLKNLHTLTTFVVDSKDGHGINELKDLRHLANMLELYNLRKAKSGQDAKQANLHQKQNIRELSLYWGRSKDEKSEQ</sequence>
<name>A0ACD5Y7L6_AVESA</name>
<evidence type="ECO:0000313" key="1">
    <source>
        <dbReference type="EnsemblPlants" id="AVESA.00010b.r2.5CG0928230.1.CDS.1"/>
    </source>
</evidence>
<reference evidence="1" key="2">
    <citation type="submission" date="2025-09" db="UniProtKB">
        <authorList>
            <consortium name="EnsemblPlants"/>
        </authorList>
    </citation>
    <scope>IDENTIFICATION</scope>
</reference>
<accession>A0ACD5Y7L6</accession>
<organism evidence="1 2">
    <name type="scientific">Avena sativa</name>
    <name type="common">Oat</name>
    <dbReference type="NCBI Taxonomy" id="4498"/>
    <lineage>
        <taxon>Eukaryota</taxon>
        <taxon>Viridiplantae</taxon>
        <taxon>Streptophyta</taxon>
        <taxon>Embryophyta</taxon>
        <taxon>Tracheophyta</taxon>
        <taxon>Spermatophyta</taxon>
        <taxon>Magnoliopsida</taxon>
        <taxon>Liliopsida</taxon>
        <taxon>Poales</taxon>
        <taxon>Poaceae</taxon>
        <taxon>BOP clade</taxon>
        <taxon>Pooideae</taxon>
        <taxon>Poodae</taxon>
        <taxon>Poeae</taxon>
        <taxon>Poeae Chloroplast Group 1 (Aveneae type)</taxon>
        <taxon>Aveninae</taxon>
        <taxon>Avena</taxon>
    </lineage>
</organism>
<proteinExistence type="predicted"/>